<dbReference type="AlphaFoldDB" id="A0A919F8I4"/>
<sequence length="324" mass="35658">MSAWILAFATAAAVWTITILHLWLFRRRRDETRAGLAALASLHWRDFSEIVHRALGERRGWQADPERHDPPGADFLMRDRHSGERWMVSCKHGCTYRIGTVAVSELGTLLRLAGARGGVLVTEGKVEREGLAAAGKQSIEVLDGHRAWPILRAYLPGGLEDDVVEGARRRAWRHTVVAGIVALGIGLLAGLGWLSTHRPATPEAPLREAVAPRPAPPAAMPAGQAASATAPVRPMQATAEPDDATLDRYQQAVSRTLTGVPGVVRGIWMTRMTLAVDRTGGDAEIWPSICRELERYPVLRTVRVQLNPRPEIDEPVRWRQCATF</sequence>
<evidence type="ECO:0000313" key="4">
    <source>
        <dbReference type="EMBL" id="GHH54407.1"/>
    </source>
</evidence>
<organism evidence="4 5">
    <name type="scientific">Xanthomonas boreopolis</name>
    <dbReference type="NCBI Taxonomy" id="86183"/>
    <lineage>
        <taxon>Bacteria</taxon>
        <taxon>Pseudomonadati</taxon>
        <taxon>Pseudomonadota</taxon>
        <taxon>Gammaproteobacteria</taxon>
        <taxon>Lysobacterales</taxon>
        <taxon>Lysobacteraceae</taxon>
        <taxon>Xanthomonas</taxon>
    </lineage>
</organism>
<evidence type="ECO:0000259" key="3">
    <source>
        <dbReference type="Pfam" id="PF04471"/>
    </source>
</evidence>
<feature type="transmembrane region" description="Helical" evidence="2">
    <location>
        <begin position="6"/>
        <end position="25"/>
    </location>
</feature>
<keyword evidence="2" id="KW-0472">Membrane</keyword>
<evidence type="ECO:0000256" key="1">
    <source>
        <dbReference type="SAM" id="MobiDB-lite"/>
    </source>
</evidence>
<proteinExistence type="predicted"/>
<name>A0A919F8I4_9XANT</name>
<dbReference type="Pfam" id="PF04471">
    <property type="entry name" value="Mrr_cat"/>
    <property type="match status" value="1"/>
</dbReference>
<comment type="caution">
    <text evidence="4">The sequence shown here is derived from an EMBL/GenBank/DDBJ whole genome shotgun (WGS) entry which is preliminary data.</text>
</comment>
<dbReference type="RefSeq" id="WP_434029343.1">
    <property type="nucleotide sequence ID" value="NZ_BNBA01000015.1"/>
</dbReference>
<keyword evidence="2" id="KW-1133">Transmembrane helix</keyword>
<keyword evidence="2" id="KW-0812">Transmembrane</keyword>
<dbReference type="InterPro" id="IPR007560">
    <property type="entry name" value="Restrct_endonuc_IV_Mrr"/>
</dbReference>
<dbReference type="Proteomes" id="UP000623958">
    <property type="component" value="Unassembled WGS sequence"/>
</dbReference>
<dbReference type="EMBL" id="BNBA01000015">
    <property type="protein sequence ID" value="GHH54407.1"/>
    <property type="molecule type" value="Genomic_DNA"/>
</dbReference>
<keyword evidence="5" id="KW-1185">Reference proteome</keyword>
<feature type="region of interest" description="Disordered" evidence="1">
    <location>
        <begin position="211"/>
        <end position="234"/>
    </location>
</feature>
<evidence type="ECO:0000256" key="2">
    <source>
        <dbReference type="SAM" id="Phobius"/>
    </source>
</evidence>
<dbReference type="GO" id="GO:0003677">
    <property type="term" value="F:DNA binding"/>
    <property type="evidence" value="ECO:0007669"/>
    <property type="project" value="InterPro"/>
</dbReference>
<gene>
    <name evidence="4" type="ORF">GCM10009090_21150</name>
</gene>
<protein>
    <submittedName>
        <fullName evidence="4">Membrane protein</fullName>
    </submittedName>
</protein>
<reference evidence="4" key="2">
    <citation type="submission" date="2020-09" db="EMBL/GenBank/DDBJ databases">
        <authorList>
            <person name="Sun Q."/>
            <person name="Ohkuma M."/>
        </authorList>
    </citation>
    <scope>NUCLEOTIDE SEQUENCE</scope>
    <source>
        <strain evidence="4">JCM 13306</strain>
    </source>
</reference>
<feature type="domain" description="Restriction endonuclease type IV Mrr" evidence="3">
    <location>
        <begin position="40"/>
        <end position="146"/>
    </location>
</feature>
<reference evidence="4" key="1">
    <citation type="journal article" date="2014" name="Int. J. Syst. Evol. Microbiol.">
        <title>Complete genome sequence of Corynebacterium casei LMG S-19264T (=DSM 44701T), isolated from a smear-ripened cheese.</title>
        <authorList>
            <consortium name="US DOE Joint Genome Institute (JGI-PGF)"/>
            <person name="Walter F."/>
            <person name="Albersmeier A."/>
            <person name="Kalinowski J."/>
            <person name="Ruckert C."/>
        </authorList>
    </citation>
    <scope>NUCLEOTIDE SEQUENCE</scope>
    <source>
        <strain evidence="4">JCM 13306</strain>
    </source>
</reference>
<dbReference type="GO" id="GO:0009307">
    <property type="term" value="P:DNA restriction-modification system"/>
    <property type="evidence" value="ECO:0007669"/>
    <property type="project" value="InterPro"/>
</dbReference>
<dbReference type="GO" id="GO:0004519">
    <property type="term" value="F:endonuclease activity"/>
    <property type="evidence" value="ECO:0007669"/>
    <property type="project" value="InterPro"/>
</dbReference>
<accession>A0A919F8I4</accession>
<feature type="transmembrane region" description="Helical" evidence="2">
    <location>
        <begin position="176"/>
        <end position="194"/>
    </location>
</feature>
<evidence type="ECO:0000313" key="5">
    <source>
        <dbReference type="Proteomes" id="UP000623958"/>
    </source>
</evidence>
<feature type="compositionally biased region" description="Low complexity" evidence="1">
    <location>
        <begin position="220"/>
        <end position="231"/>
    </location>
</feature>